<dbReference type="Proteomes" id="UP000663829">
    <property type="component" value="Unassembled WGS sequence"/>
</dbReference>
<name>A0A813VRU6_9BILA</name>
<protein>
    <recommendedName>
        <fullName evidence="1">Tubulin--tyrosine ligase-like protein 12 SET-like domain-containing protein</fullName>
    </recommendedName>
</protein>
<dbReference type="Pfam" id="PF25556">
    <property type="entry name" value="SET_TTL"/>
    <property type="match status" value="1"/>
</dbReference>
<dbReference type="PROSITE" id="PS51221">
    <property type="entry name" value="TTL"/>
    <property type="match status" value="1"/>
</dbReference>
<dbReference type="InterPro" id="IPR057954">
    <property type="entry name" value="SET_TTL12"/>
</dbReference>
<dbReference type="EMBL" id="CAJOBC010000805">
    <property type="protein sequence ID" value="CAF3627889.1"/>
    <property type="molecule type" value="Genomic_DNA"/>
</dbReference>
<dbReference type="InterPro" id="IPR027749">
    <property type="entry name" value="TTLL12"/>
</dbReference>
<evidence type="ECO:0000313" key="3">
    <source>
        <dbReference type="EMBL" id="CAF3627889.1"/>
    </source>
</evidence>
<evidence type="ECO:0000259" key="1">
    <source>
        <dbReference type="Pfam" id="PF25556"/>
    </source>
</evidence>
<proteinExistence type="predicted"/>
<dbReference type="InterPro" id="IPR004344">
    <property type="entry name" value="TTL/TTLL_fam"/>
</dbReference>
<dbReference type="Proteomes" id="UP000681722">
    <property type="component" value="Unassembled WGS sequence"/>
</dbReference>
<evidence type="ECO:0000313" key="2">
    <source>
        <dbReference type="EMBL" id="CAF0840529.1"/>
    </source>
</evidence>
<dbReference type="Pfam" id="PF03133">
    <property type="entry name" value="TTL"/>
    <property type="match status" value="1"/>
</dbReference>
<dbReference type="EMBL" id="CAJNOQ010000805">
    <property type="protein sequence ID" value="CAF0840529.1"/>
    <property type="molecule type" value="Genomic_DNA"/>
</dbReference>
<accession>A0A813VRU6</accession>
<feature type="domain" description="Tubulin--tyrosine ligase-like protein 12 SET-like" evidence="1">
    <location>
        <begin position="81"/>
        <end position="235"/>
    </location>
</feature>
<sequence length="625" mass="74362">MNGNDGRGGDPQIDSTILNSFIDLHRTQLELSNIPEHYWPNIYRKLHNEIFDVGEYFQIVELQDDEDKTTGRELRVKDEHTILNKDDPYMIFIIDHAYTYRLDQIQKELHQLPQLVDRLCHMMFIDIDEEHEKKIEKIIEEMWKLNHTYTLTTAGTMAEDREPYWYILDEVGSSISHDDYPCARMAPFYSMLDGTMYTLLWLVENVSSEDRISVDYAYGITDNEIRRAKLVPWTKGSLTDIDIQQTEPSEQYFNTARENELLPMSNMCEIDLSSLNRPVNVFTDLELVRNHLFDQRFCITDTKENADILFIRTHFKTYNELFFTSQFVNQYPFENVITIKDLLAIVCRRLSPGIDRTTLKSYPEWLPTTYNLTYELSKFISYYQQREQKNLDNHWIIKPWNLARSIDTHVTKNLNQIVRLAESGPKVVCKYIEKPLLFYRDGVGNVKFDIRYIVLLHTIQPLKLFVYEKFWLRFANKPYSLDNFDDYEKHFTVMNYRHATTLKKITCDEFIPLFEQQNPNQLWRNIETDIFKMIHQIFLCAASQPPPRGFDHCNRSRAIYAVDLMLDNIENDGQNRYIQPKLCEVNFMPDIERACIYYPTFINDIFQLLFLNDYTNQHVIDISHF</sequence>
<gene>
    <name evidence="2" type="ORF">GPM918_LOCUS5541</name>
    <name evidence="3" type="ORF">SRO942_LOCUS5541</name>
</gene>
<dbReference type="PANTHER" id="PTHR46088">
    <property type="entry name" value="TUBULIN--TYROSINE LIGASE-LIKE PROTEIN 12"/>
    <property type="match status" value="1"/>
</dbReference>
<dbReference type="Gene3D" id="3.30.470.20">
    <property type="entry name" value="ATP-grasp fold, B domain"/>
    <property type="match status" value="1"/>
</dbReference>
<reference evidence="2" key="1">
    <citation type="submission" date="2021-02" db="EMBL/GenBank/DDBJ databases">
        <authorList>
            <person name="Nowell W R."/>
        </authorList>
    </citation>
    <scope>NUCLEOTIDE SEQUENCE</scope>
</reference>
<dbReference type="AlphaFoldDB" id="A0A813VRU6"/>
<dbReference type="GO" id="GO:0005737">
    <property type="term" value="C:cytoplasm"/>
    <property type="evidence" value="ECO:0007669"/>
    <property type="project" value="TreeGrafter"/>
</dbReference>
<evidence type="ECO:0000313" key="4">
    <source>
        <dbReference type="Proteomes" id="UP000663829"/>
    </source>
</evidence>
<dbReference type="OrthoDB" id="60477at2759"/>
<dbReference type="PANTHER" id="PTHR46088:SF1">
    <property type="entry name" value="TUBULIN--TYROSINE LIGASE-LIKE PROTEIN 12"/>
    <property type="match status" value="1"/>
</dbReference>
<comment type="caution">
    <text evidence="2">The sequence shown here is derived from an EMBL/GenBank/DDBJ whole genome shotgun (WGS) entry which is preliminary data.</text>
</comment>
<dbReference type="SUPFAM" id="SSF56059">
    <property type="entry name" value="Glutathione synthetase ATP-binding domain-like"/>
    <property type="match status" value="1"/>
</dbReference>
<organism evidence="2 4">
    <name type="scientific">Didymodactylos carnosus</name>
    <dbReference type="NCBI Taxonomy" id="1234261"/>
    <lineage>
        <taxon>Eukaryota</taxon>
        <taxon>Metazoa</taxon>
        <taxon>Spiralia</taxon>
        <taxon>Gnathifera</taxon>
        <taxon>Rotifera</taxon>
        <taxon>Eurotatoria</taxon>
        <taxon>Bdelloidea</taxon>
        <taxon>Philodinida</taxon>
        <taxon>Philodinidae</taxon>
        <taxon>Didymodactylos</taxon>
    </lineage>
</organism>
<keyword evidence="4" id="KW-1185">Reference proteome</keyword>